<keyword evidence="2" id="KW-1185">Reference proteome</keyword>
<reference evidence="1 2" key="1">
    <citation type="journal article" date="2018" name="Front. Plant Sci.">
        <title>Red Clover (Trifolium pratense) and Zigzag Clover (T. medium) - A Picture of Genomic Similarities and Differences.</title>
        <authorList>
            <person name="Dluhosova J."/>
            <person name="Istvanek J."/>
            <person name="Nedelnik J."/>
            <person name="Repkova J."/>
        </authorList>
    </citation>
    <scope>NUCLEOTIDE SEQUENCE [LARGE SCALE GENOMIC DNA]</scope>
    <source>
        <strain evidence="2">cv. 10/8</strain>
        <tissue evidence="1">Leaf</tissue>
    </source>
</reference>
<evidence type="ECO:0000313" key="1">
    <source>
        <dbReference type="EMBL" id="MCI57175.1"/>
    </source>
</evidence>
<name>A0A392TB09_9FABA</name>
<evidence type="ECO:0000313" key="2">
    <source>
        <dbReference type="Proteomes" id="UP000265520"/>
    </source>
</evidence>
<dbReference type="Proteomes" id="UP000265520">
    <property type="component" value="Unassembled WGS sequence"/>
</dbReference>
<proteinExistence type="predicted"/>
<organism evidence="1 2">
    <name type="scientific">Trifolium medium</name>
    <dbReference type="NCBI Taxonomy" id="97028"/>
    <lineage>
        <taxon>Eukaryota</taxon>
        <taxon>Viridiplantae</taxon>
        <taxon>Streptophyta</taxon>
        <taxon>Embryophyta</taxon>
        <taxon>Tracheophyta</taxon>
        <taxon>Spermatophyta</taxon>
        <taxon>Magnoliopsida</taxon>
        <taxon>eudicotyledons</taxon>
        <taxon>Gunneridae</taxon>
        <taxon>Pentapetalae</taxon>
        <taxon>rosids</taxon>
        <taxon>fabids</taxon>
        <taxon>Fabales</taxon>
        <taxon>Fabaceae</taxon>
        <taxon>Papilionoideae</taxon>
        <taxon>50 kb inversion clade</taxon>
        <taxon>NPAAA clade</taxon>
        <taxon>Hologalegina</taxon>
        <taxon>IRL clade</taxon>
        <taxon>Trifolieae</taxon>
        <taxon>Trifolium</taxon>
    </lineage>
</organism>
<dbReference type="AlphaFoldDB" id="A0A392TB09"/>
<sequence>MRLKNSLAPFTIDKASTPSELLTKTLSAPMGMRTRSPKPASDILFCTTGIASPLTTVATRPF</sequence>
<accession>A0A392TB09</accession>
<protein>
    <submittedName>
        <fullName evidence="1">Uncharacterized protein</fullName>
    </submittedName>
</protein>
<dbReference type="EMBL" id="LXQA010524676">
    <property type="protein sequence ID" value="MCI57175.1"/>
    <property type="molecule type" value="Genomic_DNA"/>
</dbReference>
<comment type="caution">
    <text evidence="1">The sequence shown here is derived from an EMBL/GenBank/DDBJ whole genome shotgun (WGS) entry which is preliminary data.</text>
</comment>